<feature type="region of interest" description="Disordered" evidence="1">
    <location>
        <begin position="369"/>
        <end position="446"/>
    </location>
</feature>
<reference evidence="2" key="1">
    <citation type="submission" date="2020-10" db="EMBL/GenBank/DDBJ databases">
        <authorList>
            <person name="Kusch S."/>
        </authorList>
    </citation>
    <scope>NUCLEOTIDE SEQUENCE</scope>
    <source>
        <strain evidence="2">SwB9</strain>
    </source>
</reference>
<proteinExistence type="predicted"/>
<feature type="compositionally biased region" description="Acidic residues" evidence="1">
    <location>
        <begin position="411"/>
        <end position="423"/>
    </location>
</feature>
<organism evidence="2 3">
    <name type="scientific">Sclerotinia trifoliorum</name>
    <dbReference type="NCBI Taxonomy" id="28548"/>
    <lineage>
        <taxon>Eukaryota</taxon>
        <taxon>Fungi</taxon>
        <taxon>Dikarya</taxon>
        <taxon>Ascomycota</taxon>
        <taxon>Pezizomycotina</taxon>
        <taxon>Leotiomycetes</taxon>
        <taxon>Helotiales</taxon>
        <taxon>Sclerotiniaceae</taxon>
        <taxon>Sclerotinia</taxon>
    </lineage>
</organism>
<sequence>MALSDKALTSALSKTVRDVFHSDEKDKLSVRFIRTKVEQEYELSDGFLNEGKWKEKSKGIIKGEVDKLMQEDGKEEEEDLVKAKNVKKTSVKKATPVAKGAKRASPEKKAPPPKRQKKEKTPVSDSELSELEETEISEVDSEISEDIPKAKPRKQVKKAVKANSDNDASDNEDEVVPKKAKKPLKKEAVSSDSELSDIPSIAPSEAKAPPKAVSPKIRDSSLSPPPKTEEEASEHSNNKDAGHESDSSAMSVVLDGPLTTKPRAKKSKSTSSKPPKVTKTAKPKAAKAKATAELTLNEQLIKTLQSQLVKCGIRKIWAFELKKYETENEKITHLKNMLTEVGMTGRFSEGRAKEIKEMRELQADLEAVKEGEKAWGLSRGSRRSGGGAKEDKKKVESSEDDSKSKSGSTQGEDEESDDDEDMEVSARARRKNDLAFLGDEESSDDD</sequence>
<protein>
    <submittedName>
        <fullName evidence="2">9a11f877-8a26-4e70-9572-8c7f9a41cdec</fullName>
    </submittedName>
</protein>
<feature type="compositionally biased region" description="Basic residues" evidence="1">
    <location>
        <begin position="150"/>
        <end position="160"/>
    </location>
</feature>
<dbReference type="InterPro" id="IPR037647">
    <property type="entry name" value="HIRIP3"/>
</dbReference>
<dbReference type="OrthoDB" id="552755at2759"/>
<dbReference type="AlphaFoldDB" id="A0A8H2ZXJ4"/>
<feature type="compositionally biased region" description="Acidic residues" evidence="1">
    <location>
        <begin position="127"/>
        <end position="145"/>
    </location>
</feature>
<accession>A0A8H2ZXJ4</accession>
<dbReference type="PANTHER" id="PTHR15410:SF2">
    <property type="entry name" value="HIRA-INTERACTING PROTEIN 3"/>
    <property type="match status" value="1"/>
</dbReference>
<feature type="compositionally biased region" description="Basic and acidic residues" evidence="1">
    <location>
        <begin position="227"/>
        <end position="246"/>
    </location>
</feature>
<dbReference type="GO" id="GO:0005634">
    <property type="term" value="C:nucleus"/>
    <property type="evidence" value="ECO:0007669"/>
    <property type="project" value="TreeGrafter"/>
</dbReference>
<evidence type="ECO:0000313" key="2">
    <source>
        <dbReference type="EMBL" id="CAD6451437.1"/>
    </source>
</evidence>
<feature type="region of interest" description="Disordered" evidence="1">
    <location>
        <begin position="70"/>
        <end position="288"/>
    </location>
</feature>
<evidence type="ECO:0000256" key="1">
    <source>
        <dbReference type="SAM" id="MobiDB-lite"/>
    </source>
</evidence>
<dbReference type="PANTHER" id="PTHR15410">
    <property type="entry name" value="HIRA-INTERACTING PROTEIN 3"/>
    <property type="match status" value="1"/>
</dbReference>
<feature type="compositionally biased region" description="Low complexity" evidence="1">
    <location>
        <begin position="269"/>
        <end position="278"/>
    </location>
</feature>
<feature type="compositionally biased region" description="Basic and acidic residues" evidence="1">
    <location>
        <begin position="388"/>
        <end position="404"/>
    </location>
</feature>
<keyword evidence="3" id="KW-1185">Reference proteome</keyword>
<dbReference type="Proteomes" id="UP000624404">
    <property type="component" value="Unassembled WGS sequence"/>
</dbReference>
<evidence type="ECO:0000313" key="3">
    <source>
        <dbReference type="Proteomes" id="UP000624404"/>
    </source>
</evidence>
<comment type="caution">
    <text evidence="2">The sequence shown here is derived from an EMBL/GenBank/DDBJ whole genome shotgun (WGS) entry which is preliminary data.</text>
</comment>
<gene>
    <name evidence="2" type="ORF">SCLTRI_LOCUS9540</name>
</gene>
<dbReference type="EMBL" id="CAJHIA010000036">
    <property type="protein sequence ID" value="CAD6451437.1"/>
    <property type="molecule type" value="Genomic_DNA"/>
</dbReference>
<name>A0A8H2ZXJ4_9HELO</name>